<evidence type="ECO:0000259" key="8">
    <source>
        <dbReference type="PROSITE" id="PS50928"/>
    </source>
</evidence>
<dbReference type="PANTHER" id="PTHR43744">
    <property type="entry name" value="ABC TRANSPORTER PERMEASE PROTEIN MG189-RELATED-RELATED"/>
    <property type="match status" value="1"/>
</dbReference>
<dbReference type="Pfam" id="PF00528">
    <property type="entry name" value="BPD_transp_1"/>
    <property type="match status" value="1"/>
</dbReference>
<dbReference type="CDD" id="cd06261">
    <property type="entry name" value="TM_PBP2"/>
    <property type="match status" value="1"/>
</dbReference>
<dbReference type="GO" id="GO:0055085">
    <property type="term" value="P:transmembrane transport"/>
    <property type="evidence" value="ECO:0007669"/>
    <property type="project" value="InterPro"/>
</dbReference>
<evidence type="ECO:0000313" key="9">
    <source>
        <dbReference type="EMBL" id="GAI23713.1"/>
    </source>
</evidence>
<dbReference type="AlphaFoldDB" id="X1LXA9"/>
<feature type="domain" description="ABC transmembrane type-1" evidence="8">
    <location>
        <begin position="67"/>
        <end position="237"/>
    </location>
</feature>
<feature type="transmembrane region" description="Helical" evidence="7">
    <location>
        <begin position="179"/>
        <end position="204"/>
    </location>
</feature>
<evidence type="ECO:0000256" key="1">
    <source>
        <dbReference type="ARBA" id="ARBA00004651"/>
    </source>
</evidence>
<dbReference type="PANTHER" id="PTHR43744:SF8">
    <property type="entry name" value="SN-GLYCEROL-3-PHOSPHATE TRANSPORT SYSTEM PERMEASE PROTEIN UGPE"/>
    <property type="match status" value="1"/>
</dbReference>
<comment type="subcellular location">
    <subcellularLocation>
        <location evidence="1">Cell membrane</location>
        <topology evidence="1">Multi-pass membrane protein</topology>
    </subcellularLocation>
</comment>
<evidence type="ECO:0000256" key="4">
    <source>
        <dbReference type="ARBA" id="ARBA00022692"/>
    </source>
</evidence>
<name>X1LXA9_9ZZZZ</name>
<evidence type="ECO:0000256" key="7">
    <source>
        <dbReference type="SAM" id="Phobius"/>
    </source>
</evidence>
<dbReference type="InterPro" id="IPR000515">
    <property type="entry name" value="MetI-like"/>
</dbReference>
<keyword evidence="5 7" id="KW-1133">Transmembrane helix</keyword>
<dbReference type="InterPro" id="IPR035906">
    <property type="entry name" value="MetI-like_sf"/>
</dbReference>
<feature type="transmembrane region" description="Helical" evidence="7">
    <location>
        <begin position="7"/>
        <end position="27"/>
    </location>
</feature>
<keyword evidence="3" id="KW-1003">Cell membrane</keyword>
<proteinExistence type="predicted"/>
<gene>
    <name evidence="9" type="ORF">S06H3_29765</name>
</gene>
<comment type="caution">
    <text evidence="9">The sequence shown here is derived from an EMBL/GenBank/DDBJ whole genome shotgun (WGS) entry which is preliminary data.</text>
</comment>
<evidence type="ECO:0000256" key="3">
    <source>
        <dbReference type="ARBA" id="ARBA00022475"/>
    </source>
</evidence>
<dbReference type="PROSITE" id="PS50928">
    <property type="entry name" value="ABC_TM1"/>
    <property type="match status" value="1"/>
</dbReference>
<reference evidence="9" key="1">
    <citation type="journal article" date="2014" name="Front. Microbiol.">
        <title>High frequency of phylogenetically diverse reductive dehalogenase-homologous genes in deep subseafloor sedimentary metagenomes.</title>
        <authorList>
            <person name="Kawai M."/>
            <person name="Futagami T."/>
            <person name="Toyoda A."/>
            <person name="Takaki Y."/>
            <person name="Nishi S."/>
            <person name="Hori S."/>
            <person name="Arai W."/>
            <person name="Tsubouchi T."/>
            <person name="Morono Y."/>
            <person name="Uchiyama I."/>
            <person name="Ito T."/>
            <person name="Fujiyama A."/>
            <person name="Inagaki F."/>
            <person name="Takami H."/>
        </authorList>
    </citation>
    <scope>NUCLEOTIDE SEQUENCE</scope>
    <source>
        <strain evidence="9">Expedition CK06-06</strain>
    </source>
</reference>
<keyword evidence="2" id="KW-0813">Transport</keyword>
<keyword evidence="4 7" id="KW-0812">Transmembrane</keyword>
<evidence type="ECO:0000256" key="2">
    <source>
        <dbReference type="ARBA" id="ARBA00022448"/>
    </source>
</evidence>
<dbReference type="EMBL" id="BARV01017469">
    <property type="protein sequence ID" value="GAI23713.1"/>
    <property type="molecule type" value="Genomic_DNA"/>
</dbReference>
<sequence>MKGRNVVTYTILVLAVIFAIYPMVWGFSSSFKYLSDISTYPPEWIPRNPTLNNYYLVLFKSWVPRFFLNSLIVGFSSIGLTLLIATLGAYAASRFHFRGMSLVLFILLSTIMLPGIGMLVPLYVNFIKMGLHDTYWALILIYSARQVPFALWLLKGFFDSIPTALDDSARMDGCTSLGILWRIIVPLSSAGYAAAILVIFLYVWCEFIIALAMTSSNEMRLITVGLYTRPTSTRFPA</sequence>
<accession>X1LXA9</accession>
<feature type="transmembrane region" description="Helical" evidence="7">
    <location>
        <begin position="66"/>
        <end position="90"/>
    </location>
</feature>
<evidence type="ECO:0000256" key="5">
    <source>
        <dbReference type="ARBA" id="ARBA00022989"/>
    </source>
</evidence>
<dbReference type="Gene3D" id="1.10.3720.10">
    <property type="entry name" value="MetI-like"/>
    <property type="match status" value="1"/>
</dbReference>
<organism evidence="9">
    <name type="scientific">marine sediment metagenome</name>
    <dbReference type="NCBI Taxonomy" id="412755"/>
    <lineage>
        <taxon>unclassified sequences</taxon>
        <taxon>metagenomes</taxon>
        <taxon>ecological metagenomes</taxon>
    </lineage>
</organism>
<dbReference type="SUPFAM" id="SSF161098">
    <property type="entry name" value="MetI-like"/>
    <property type="match status" value="1"/>
</dbReference>
<protein>
    <recommendedName>
        <fullName evidence="8">ABC transmembrane type-1 domain-containing protein</fullName>
    </recommendedName>
</protein>
<feature type="transmembrane region" description="Helical" evidence="7">
    <location>
        <begin position="102"/>
        <end position="123"/>
    </location>
</feature>
<dbReference type="GO" id="GO:0005886">
    <property type="term" value="C:plasma membrane"/>
    <property type="evidence" value="ECO:0007669"/>
    <property type="project" value="UniProtKB-SubCell"/>
</dbReference>
<evidence type="ECO:0000256" key="6">
    <source>
        <dbReference type="ARBA" id="ARBA00023136"/>
    </source>
</evidence>
<keyword evidence="6 7" id="KW-0472">Membrane</keyword>